<reference evidence="1 2" key="1">
    <citation type="submission" date="2018-12" db="EMBL/GenBank/DDBJ databases">
        <authorList>
            <consortium name="Pathogen Informatics"/>
        </authorList>
    </citation>
    <scope>NUCLEOTIDE SEQUENCE [LARGE SCALE GENOMIC DNA]</scope>
    <source>
        <strain evidence="1 2">NCTC13193</strain>
    </source>
</reference>
<proteinExistence type="predicted"/>
<organism evidence="1 2">
    <name type="scientific">Serratia fonticola</name>
    <dbReference type="NCBI Taxonomy" id="47917"/>
    <lineage>
        <taxon>Bacteria</taxon>
        <taxon>Pseudomonadati</taxon>
        <taxon>Pseudomonadota</taxon>
        <taxon>Gammaproteobacteria</taxon>
        <taxon>Enterobacterales</taxon>
        <taxon>Yersiniaceae</taxon>
        <taxon>Serratia</taxon>
    </lineage>
</organism>
<accession>A0A3S4Y749</accession>
<evidence type="ECO:0000313" key="1">
    <source>
        <dbReference type="EMBL" id="VEI70864.1"/>
    </source>
</evidence>
<gene>
    <name evidence="1" type="ORF">NCTC13193_03143</name>
</gene>
<evidence type="ECO:0000313" key="2">
    <source>
        <dbReference type="Proteomes" id="UP000270487"/>
    </source>
</evidence>
<dbReference type="AlphaFoldDB" id="A0A3S4Y749"/>
<protein>
    <submittedName>
        <fullName evidence="1">Uncharacterized protein</fullName>
    </submittedName>
</protein>
<name>A0A3S4Y749_SERFO</name>
<sequence>MRKHNHQQILPGHPDRYSAGGFFILFCTSLLSTREISTNDLF</sequence>
<dbReference type="EMBL" id="LR134492">
    <property type="protein sequence ID" value="VEI70864.1"/>
    <property type="molecule type" value="Genomic_DNA"/>
</dbReference>
<dbReference type="Proteomes" id="UP000270487">
    <property type="component" value="Chromosome"/>
</dbReference>